<organism evidence="1 2">
    <name type="scientific">Lacipirellula parvula</name>
    <dbReference type="NCBI Taxonomy" id="2650471"/>
    <lineage>
        <taxon>Bacteria</taxon>
        <taxon>Pseudomonadati</taxon>
        <taxon>Planctomycetota</taxon>
        <taxon>Planctomycetia</taxon>
        <taxon>Pirellulales</taxon>
        <taxon>Lacipirellulaceae</taxon>
        <taxon>Lacipirellula</taxon>
    </lineage>
</organism>
<evidence type="ECO:0000313" key="1">
    <source>
        <dbReference type="EMBL" id="BBO34458.1"/>
    </source>
</evidence>
<proteinExistence type="predicted"/>
<dbReference type="EMBL" id="AP021861">
    <property type="protein sequence ID" value="BBO34458.1"/>
    <property type="molecule type" value="Genomic_DNA"/>
</dbReference>
<dbReference type="AlphaFoldDB" id="A0A5K7XDA8"/>
<evidence type="ECO:0000313" key="2">
    <source>
        <dbReference type="Proteomes" id="UP000326837"/>
    </source>
</evidence>
<protein>
    <submittedName>
        <fullName evidence="1">Uncharacterized protein</fullName>
    </submittedName>
</protein>
<keyword evidence="2" id="KW-1185">Reference proteome</keyword>
<gene>
    <name evidence="1" type="ORF">PLANPX_4070</name>
</gene>
<name>A0A5K7XDA8_9BACT</name>
<dbReference type="Proteomes" id="UP000326837">
    <property type="component" value="Chromosome"/>
</dbReference>
<sequence>MVAPKRKYTNTARKLQSAALLGDTLYDAPSNIPRFRKPTRPLVISSTPKLFTHPLLLKQQFDFAWPGTKFFPDTCFFSRKPPWYLVEACLASGICITPSMLAELKPWVADTPFRELLWAAVRRESAPGMVELLAPAYVQSLPAYQHYLALLKYRKQVGELAVRLLEHKSKKEPTDAQIDAELQRRFGARGAELARKGWDERASPNRFVDEEFVVTATLTAIMLGREVPILTFDTDVHNQFAKLAHLICDDYRSMLVAEEFQRNPFTFGSRSQILNGRAVGLKLRHSEVCGLVPSDPFTNAYCFLFGNDFRDLRISRVDVNFPLDVQRLLNIKQSTGRNTDILGTRNCRVSSRRNFRGSVVAVAIINDDDLARVGTQIFAYEDLKEVLAEDDTVVYPAVEGIHDSEVNYNRELVLPGLPGDAFYMSEEARTEMEQSMKRRQRDADRQYCMPICLDI</sequence>
<reference evidence="2" key="1">
    <citation type="submission" date="2019-10" db="EMBL/GenBank/DDBJ databases">
        <title>Lacipirellula parvula gen. nov., sp. nov., representing a lineage of planctomycetes widespread in freshwater anoxic habitats, and description of the family Lacipirellulaceae.</title>
        <authorList>
            <person name="Dedysh S.N."/>
            <person name="Kulichevskaya I.S."/>
            <person name="Beletsky A.V."/>
            <person name="Rakitin A.L."/>
            <person name="Mardanov A.V."/>
            <person name="Ivanova A.A."/>
            <person name="Saltykova V.X."/>
            <person name="Rijpstra W.I.C."/>
            <person name="Sinninghe Damste J.S."/>
            <person name="Ravin N.V."/>
        </authorList>
    </citation>
    <scope>NUCLEOTIDE SEQUENCE [LARGE SCALE GENOMIC DNA]</scope>
    <source>
        <strain evidence="2">PX69</strain>
    </source>
</reference>
<dbReference type="RefSeq" id="WP_152100031.1">
    <property type="nucleotide sequence ID" value="NZ_AP021861.1"/>
</dbReference>
<accession>A0A5K7XDA8</accession>
<dbReference type="KEGG" id="lpav:PLANPX_4070"/>